<comment type="caution">
    <text evidence="6">The sequence shown here is derived from an EMBL/GenBank/DDBJ whole genome shotgun (WGS) entry which is preliminary data.</text>
</comment>
<sequence>MVVCVWHGTATGKYHAGVLSSCAALERRCVRAGLRCGELAHALPFAPEQHFTEFSSVVADMKNSVAGERATGYGVALLNVLFGAHTNSRLIRALAPGSGTDDLFTHQA</sequence>
<dbReference type="InterPro" id="IPR011356">
    <property type="entry name" value="Leucine_aapep/pepB"/>
</dbReference>
<keyword evidence="2" id="KW-0031">Aminopeptidase</keyword>
<dbReference type="GO" id="GO:0070006">
    <property type="term" value="F:metalloaminopeptidase activity"/>
    <property type="evidence" value="ECO:0007669"/>
    <property type="project" value="InterPro"/>
</dbReference>
<dbReference type="EMBL" id="CAJQZP010000287">
    <property type="protein sequence ID" value="CAG4953265.1"/>
    <property type="molecule type" value="Genomic_DNA"/>
</dbReference>
<evidence type="ECO:0000256" key="4">
    <source>
        <dbReference type="ARBA" id="ARBA00022801"/>
    </source>
</evidence>
<keyword evidence="4" id="KW-0378">Hydrolase</keyword>
<reference evidence="6" key="1">
    <citation type="submission" date="2021-04" db="EMBL/GenBank/DDBJ databases">
        <authorList>
            <person name="Tunstrom K."/>
        </authorList>
    </citation>
    <scope>NUCLEOTIDE SEQUENCE</scope>
</reference>
<comment type="similarity">
    <text evidence="1">Belongs to the peptidase M17 family.</text>
</comment>
<dbReference type="GO" id="GO:0006508">
    <property type="term" value="P:proteolysis"/>
    <property type="evidence" value="ECO:0007669"/>
    <property type="project" value="UniProtKB-KW"/>
</dbReference>
<evidence type="ECO:0000313" key="6">
    <source>
        <dbReference type="EMBL" id="CAG4953265.1"/>
    </source>
</evidence>
<accession>A0A8S3WDD1</accession>
<name>A0A8S3WDD1_PARAO</name>
<dbReference type="Pfam" id="PF00883">
    <property type="entry name" value="Peptidase_M17"/>
    <property type="match status" value="1"/>
</dbReference>
<keyword evidence="3" id="KW-0645">Protease</keyword>
<dbReference type="AlphaFoldDB" id="A0A8S3WDD1"/>
<dbReference type="InterPro" id="IPR000819">
    <property type="entry name" value="Peptidase_M17_C"/>
</dbReference>
<dbReference type="PANTHER" id="PTHR11963">
    <property type="entry name" value="LEUCINE AMINOPEPTIDASE-RELATED"/>
    <property type="match status" value="1"/>
</dbReference>
<proteinExistence type="inferred from homology"/>
<feature type="domain" description="Cytosol aminopeptidase" evidence="5">
    <location>
        <begin position="9"/>
        <end position="70"/>
    </location>
</feature>
<evidence type="ECO:0000256" key="3">
    <source>
        <dbReference type="ARBA" id="ARBA00022670"/>
    </source>
</evidence>
<dbReference type="GO" id="GO:0005737">
    <property type="term" value="C:cytoplasm"/>
    <property type="evidence" value="ECO:0007669"/>
    <property type="project" value="InterPro"/>
</dbReference>
<organism evidence="6 7">
    <name type="scientific">Parnassius apollo</name>
    <name type="common">Apollo butterfly</name>
    <name type="synonym">Papilio apollo</name>
    <dbReference type="NCBI Taxonomy" id="110799"/>
    <lineage>
        <taxon>Eukaryota</taxon>
        <taxon>Metazoa</taxon>
        <taxon>Ecdysozoa</taxon>
        <taxon>Arthropoda</taxon>
        <taxon>Hexapoda</taxon>
        <taxon>Insecta</taxon>
        <taxon>Pterygota</taxon>
        <taxon>Neoptera</taxon>
        <taxon>Endopterygota</taxon>
        <taxon>Lepidoptera</taxon>
        <taxon>Glossata</taxon>
        <taxon>Ditrysia</taxon>
        <taxon>Papilionoidea</taxon>
        <taxon>Papilionidae</taxon>
        <taxon>Parnassiinae</taxon>
        <taxon>Parnassini</taxon>
        <taxon>Parnassius</taxon>
        <taxon>Parnassius</taxon>
    </lineage>
</organism>
<gene>
    <name evidence="6" type="ORF">PAPOLLO_LOCUS4830</name>
</gene>
<protein>
    <submittedName>
        <fullName evidence="6">(apollo) hypothetical protein</fullName>
    </submittedName>
</protein>
<dbReference type="OrthoDB" id="7315525at2759"/>
<dbReference type="Proteomes" id="UP000691718">
    <property type="component" value="Unassembled WGS sequence"/>
</dbReference>
<keyword evidence="7" id="KW-1185">Reference proteome</keyword>
<evidence type="ECO:0000259" key="5">
    <source>
        <dbReference type="Pfam" id="PF00883"/>
    </source>
</evidence>
<dbReference type="GO" id="GO:0030145">
    <property type="term" value="F:manganese ion binding"/>
    <property type="evidence" value="ECO:0007669"/>
    <property type="project" value="InterPro"/>
</dbReference>
<dbReference type="PANTHER" id="PTHR11963:SF4">
    <property type="entry name" value="AMINOPEPTIDASE NPEPL1-RELATED"/>
    <property type="match status" value="1"/>
</dbReference>
<evidence type="ECO:0000256" key="1">
    <source>
        <dbReference type="ARBA" id="ARBA00009528"/>
    </source>
</evidence>
<evidence type="ECO:0000313" key="7">
    <source>
        <dbReference type="Proteomes" id="UP000691718"/>
    </source>
</evidence>
<evidence type="ECO:0000256" key="2">
    <source>
        <dbReference type="ARBA" id="ARBA00022438"/>
    </source>
</evidence>